<dbReference type="Proteomes" id="UP001283361">
    <property type="component" value="Unassembled WGS sequence"/>
</dbReference>
<dbReference type="GO" id="GO:0003676">
    <property type="term" value="F:nucleic acid binding"/>
    <property type="evidence" value="ECO:0007669"/>
    <property type="project" value="InterPro"/>
</dbReference>
<dbReference type="InterPro" id="IPR043502">
    <property type="entry name" value="DNA/RNA_pol_sf"/>
</dbReference>
<dbReference type="FunFam" id="1.10.340.70:FF:000001">
    <property type="entry name" value="Retrovirus-related Pol polyprotein from transposon gypsy-like Protein"/>
    <property type="match status" value="1"/>
</dbReference>
<organism evidence="9 10">
    <name type="scientific">Elysia crispata</name>
    <name type="common">lettuce slug</name>
    <dbReference type="NCBI Taxonomy" id="231223"/>
    <lineage>
        <taxon>Eukaryota</taxon>
        <taxon>Metazoa</taxon>
        <taxon>Spiralia</taxon>
        <taxon>Lophotrochozoa</taxon>
        <taxon>Mollusca</taxon>
        <taxon>Gastropoda</taxon>
        <taxon>Heterobranchia</taxon>
        <taxon>Euthyneura</taxon>
        <taxon>Panpulmonata</taxon>
        <taxon>Sacoglossa</taxon>
        <taxon>Placobranchoidea</taxon>
        <taxon>Plakobranchidae</taxon>
        <taxon>Elysia</taxon>
    </lineage>
</organism>
<keyword evidence="1" id="KW-0808">Transferase</keyword>
<evidence type="ECO:0000256" key="3">
    <source>
        <dbReference type="ARBA" id="ARBA00022722"/>
    </source>
</evidence>
<proteinExistence type="predicted"/>
<dbReference type="Gene3D" id="3.30.420.10">
    <property type="entry name" value="Ribonuclease H-like superfamily/Ribonuclease H"/>
    <property type="match status" value="1"/>
</dbReference>
<name>A0AAE0YBF5_9GAST</name>
<keyword evidence="10" id="KW-1185">Reference proteome</keyword>
<dbReference type="SUPFAM" id="SSF53098">
    <property type="entry name" value="Ribonuclease H-like"/>
    <property type="match status" value="1"/>
</dbReference>
<dbReference type="InterPro" id="IPR036397">
    <property type="entry name" value="RNaseH_sf"/>
</dbReference>
<reference evidence="9" key="1">
    <citation type="journal article" date="2023" name="G3 (Bethesda)">
        <title>A reference genome for the long-term kleptoplast-retaining sea slug Elysia crispata morphotype clarki.</title>
        <authorList>
            <person name="Eastman K.E."/>
            <person name="Pendleton A.L."/>
            <person name="Shaikh M.A."/>
            <person name="Suttiyut T."/>
            <person name="Ogas R."/>
            <person name="Tomko P."/>
            <person name="Gavelis G."/>
            <person name="Widhalm J.R."/>
            <person name="Wisecaver J.H."/>
        </authorList>
    </citation>
    <scope>NUCLEOTIDE SEQUENCE</scope>
    <source>
        <strain evidence="9">ECLA1</strain>
    </source>
</reference>
<dbReference type="Pfam" id="PF00665">
    <property type="entry name" value="rve"/>
    <property type="match status" value="1"/>
</dbReference>
<dbReference type="Pfam" id="PF17921">
    <property type="entry name" value="Integrase_H2C2"/>
    <property type="match status" value="1"/>
</dbReference>
<dbReference type="InterPro" id="IPR041588">
    <property type="entry name" value="Integrase_H2C2"/>
</dbReference>
<dbReference type="PROSITE" id="PS50994">
    <property type="entry name" value="INTEGRASE"/>
    <property type="match status" value="1"/>
</dbReference>
<dbReference type="Gene3D" id="3.10.10.10">
    <property type="entry name" value="HIV Type 1 Reverse Transcriptase, subunit A, domain 1"/>
    <property type="match status" value="1"/>
</dbReference>
<dbReference type="InterPro" id="IPR012337">
    <property type="entry name" value="RNaseH-like_sf"/>
</dbReference>
<feature type="region of interest" description="Disordered" evidence="7">
    <location>
        <begin position="1339"/>
        <end position="1363"/>
    </location>
</feature>
<evidence type="ECO:0000256" key="4">
    <source>
        <dbReference type="ARBA" id="ARBA00022759"/>
    </source>
</evidence>
<dbReference type="GO" id="GO:0004519">
    <property type="term" value="F:endonuclease activity"/>
    <property type="evidence" value="ECO:0007669"/>
    <property type="project" value="UniProtKB-KW"/>
</dbReference>
<evidence type="ECO:0000256" key="6">
    <source>
        <dbReference type="ARBA" id="ARBA00022918"/>
    </source>
</evidence>
<sequence>MSQRVQEWERKRLGNPRRQNRMNLLSYAVGGSYPPEDNARIGPKSPSFHMTFIGAQSLGTIHSQSIASDAAGTQCHLISRASRGTTKKTLSLLMFPIWAISETRTIFLAAEKQIRGCILFSLGFLYLVARQKTRHSTYGSMKSNACVQKGQTEDAGAFAARLEDAILQAVQLGRVRKEDVDAMLCEAFEGGLRRETKSVTSYLFTPRKEFSKLLVEVKRKERELVDKVGTVASVQASEVDALKTLVLELRSELRTLKNERSQQSFAHSPCRSSTRQPTRSVTRLLGPRGLELSLCAGAAICLAIDFIHVECANGQALPYLGYVTMSINLLQNPPSTCLALVVPDHDGPGAAPLLLGTNILPSLLKVSGSLPESLQLVANCLKARDSQLTATGGSLAFIRIVGQEKLCLEANKTIVIPVQLDRAMSYHKTHALIEPCLDSVLPEGVDVSLSLCVYNNGDIDIHEIVLSNCSTNTVQIKNGTVVAQLTPVVVTDSICQMDNMNDPVPSLDLSSTAFSSHDQEQLNNLVKEYADIMAGSELDFGHYNGVEHTIELEDPKPFQQRYRRIPPHMFEEVRDHLRQLEACGVIRPSKSQYSSPVVCCRKKDGKLRLCVDYRLLKSRTRKDNYCLPRVDEILDSPRGAKYFSRLDLKSGYHRISIREDHKPYTAFTVGPLGFWEHNRLASGLGAVLYQVIDGAKKVIAYASRSLSKSEKRYPAHKLEFLCLKWSVCEKFNDYLWGAPKFLVRTDNNPLTYVLTTAKLDATGHRWLAALAAFDFEIEYTPGVSNQDADALSRLPSGRIDIASVQAMCSVDFAPFAATMAVFAEKTEEETSPFPHISLTELRQAQNVDEILGVWMTAMRKRECPILRRTPNPARHGIMKKKQKFCFYRGLLHRKVEGEKPQLVLPTKYIPTVCKALHDDMGHQGYEKTLDLIRSRFFWPGMSKDVESWVHHCGRCLRFKGKPDRAPLVGIQTSEPLELVCTDFLKVDSAQNGTQYILVITDHFTRFAMAVPTRNMSAKTTAEALLTFVRNFGIPKRLHADQGANFESKVIRALCHLLGVEKSRTTPFHPMGNGSCERMNQTLISMLGTLPERRKKDWTSYIGMLVLAYNSTKCDSTGFSPYFLMFGREPRLPVDNMFPLCSEPRDSGTPVFVVEPINGGRKRTLHRNLLLPVESVREDHPGVSPDNVATRKALPSIKTNRTPGSTSAMPQQVLHEDEVKGTTSELELEDDGESDLDENTLMPVTPRPGSPPPIPVPRRSVRLKQPPKWHTSGEFSMSLNDKLDELKGLLAFDGVDKSIITTAIVSLLVATMSQRVQEWERKRLGNPRRQNRMNLLSYAVGGSYPPEDNARIGPKSPSFHMSHQ</sequence>
<dbReference type="GO" id="GO:0015074">
    <property type="term" value="P:DNA integration"/>
    <property type="evidence" value="ECO:0007669"/>
    <property type="project" value="InterPro"/>
</dbReference>
<feature type="compositionally biased region" description="Acidic residues" evidence="7">
    <location>
        <begin position="1225"/>
        <end position="1237"/>
    </location>
</feature>
<accession>A0AAE0YBF5</accession>
<dbReference type="Gene3D" id="3.30.70.270">
    <property type="match status" value="1"/>
</dbReference>
<protein>
    <recommendedName>
        <fullName evidence="8">Integrase catalytic domain-containing protein</fullName>
    </recommendedName>
</protein>
<dbReference type="InterPro" id="IPR001584">
    <property type="entry name" value="Integrase_cat-core"/>
</dbReference>
<dbReference type="InterPro" id="IPR043128">
    <property type="entry name" value="Rev_trsase/Diguanyl_cyclase"/>
</dbReference>
<evidence type="ECO:0000256" key="7">
    <source>
        <dbReference type="SAM" id="MobiDB-lite"/>
    </source>
</evidence>
<dbReference type="CDD" id="cd01647">
    <property type="entry name" value="RT_LTR"/>
    <property type="match status" value="1"/>
</dbReference>
<dbReference type="InterPro" id="IPR050951">
    <property type="entry name" value="Retrovirus_Pol_polyprotein"/>
</dbReference>
<keyword evidence="3" id="KW-0540">Nuclease</keyword>
<evidence type="ECO:0000313" key="9">
    <source>
        <dbReference type="EMBL" id="KAK3738640.1"/>
    </source>
</evidence>
<feature type="compositionally biased region" description="Polar residues" evidence="7">
    <location>
        <begin position="1196"/>
        <end position="1209"/>
    </location>
</feature>
<feature type="compositionally biased region" description="Pro residues" evidence="7">
    <location>
        <begin position="1244"/>
        <end position="1255"/>
    </location>
</feature>
<dbReference type="Gene3D" id="1.10.340.70">
    <property type="match status" value="1"/>
</dbReference>
<dbReference type="InterPro" id="IPR000477">
    <property type="entry name" value="RT_dom"/>
</dbReference>
<evidence type="ECO:0000256" key="1">
    <source>
        <dbReference type="ARBA" id="ARBA00022679"/>
    </source>
</evidence>
<keyword evidence="5" id="KW-0378">Hydrolase</keyword>
<dbReference type="Pfam" id="PF17917">
    <property type="entry name" value="RT_RNaseH"/>
    <property type="match status" value="1"/>
</dbReference>
<dbReference type="Pfam" id="PF00078">
    <property type="entry name" value="RVT_1"/>
    <property type="match status" value="1"/>
</dbReference>
<dbReference type="InterPro" id="IPR041373">
    <property type="entry name" value="RT_RNaseH"/>
</dbReference>
<dbReference type="GO" id="GO:0016787">
    <property type="term" value="F:hydrolase activity"/>
    <property type="evidence" value="ECO:0007669"/>
    <property type="project" value="UniProtKB-KW"/>
</dbReference>
<evidence type="ECO:0000259" key="8">
    <source>
        <dbReference type="PROSITE" id="PS50994"/>
    </source>
</evidence>
<feature type="region of interest" description="Disordered" evidence="7">
    <location>
        <begin position="1176"/>
        <end position="1272"/>
    </location>
</feature>
<evidence type="ECO:0000256" key="2">
    <source>
        <dbReference type="ARBA" id="ARBA00022695"/>
    </source>
</evidence>
<dbReference type="PANTHER" id="PTHR37984">
    <property type="entry name" value="PROTEIN CBG26694"/>
    <property type="match status" value="1"/>
</dbReference>
<dbReference type="FunFam" id="3.30.420.10:FF:000032">
    <property type="entry name" value="Retrovirus-related Pol polyprotein from transposon 297-like Protein"/>
    <property type="match status" value="1"/>
</dbReference>
<dbReference type="PANTHER" id="PTHR37984:SF15">
    <property type="entry name" value="INTEGRASE CATALYTIC DOMAIN-CONTAINING PROTEIN"/>
    <property type="match status" value="1"/>
</dbReference>
<dbReference type="GO" id="GO:0003964">
    <property type="term" value="F:RNA-directed DNA polymerase activity"/>
    <property type="evidence" value="ECO:0007669"/>
    <property type="project" value="UniProtKB-KW"/>
</dbReference>
<keyword evidence="2" id="KW-0548">Nucleotidyltransferase</keyword>
<dbReference type="SUPFAM" id="SSF56672">
    <property type="entry name" value="DNA/RNA polymerases"/>
    <property type="match status" value="1"/>
</dbReference>
<evidence type="ECO:0000256" key="5">
    <source>
        <dbReference type="ARBA" id="ARBA00022801"/>
    </source>
</evidence>
<keyword evidence="4" id="KW-0255">Endonuclease</keyword>
<gene>
    <name evidence="9" type="ORF">RRG08_006735</name>
</gene>
<keyword evidence="6" id="KW-0695">RNA-directed DNA polymerase</keyword>
<dbReference type="EMBL" id="JAWDGP010006588">
    <property type="protein sequence ID" value="KAK3738640.1"/>
    <property type="molecule type" value="Genomic_DNA"/>
</dbReference>
<feature type="domain" description="Integrase catalytic" evidence="8">
    <location>
        <begin position="971"/>
        <end position="1128"/>
    </location>
</feature>
<dbReference type="CDD" id="cd09274">
    <property type="entry name" value="RNase_HI_RT_Ty3"/>
    <property type="match status" value="1"/>
</dbReference>
<comment type="caution">
    <text evidence="9">The sequence shown here is derived from an EMBL/GenBank/DDBJ whole genome shotgun (WGS) entry which is preliminary data.</text>
</comment>
<evidence type="ECO:0000313" key="10">
    <source>
        <dbReference type="Proteomes" id="UP001283361"/>
    </source>
</evidence>